<dbReference type="Pfam" id="PF00117">
    <property type="entry name" value="GATase"/>
    <property type="match status" value="1"/>
</dbReference>
<dbReference type="AlphaFoldDB" id="A0A967AR51"/>
<dbReference type="Gene3D" id="3.40.50.880">
    <property type="match status" value="1"/>
</dbReference>
<dbReference type="PROSITE" id="PS51273">
    <property type="entry name" value="GATASE_TYPE_1"/>
    <property type="match status" value="1"/>
</dbReference>
<keyword evidence="2" id="KW-0315">Glutamine amidotransferase</keyword>
<evidence type="ECO:0000259" key="1">
    <source>
        <dbReference type="Pfam" id="PF00117"/>
    </source>
</evidence>
<dbReference type="PANTHER" id="PTHR42695:SF5">
    <property type="entry name" value="GLUTAMINE AMIDOTRANSFERASE YLR126C-RELATED"/>
    <property type="match status" value="1"/>
</dbReference>
<dbReference type="RefSeq" id="WP_152573124.1">
    <property type="nucleotide sequence ID" value="NZ_VIKU02000001.1"/>
</dbReference>
<dbReference type="Proteomes" id="UP000707206">
    <property type="component" value="Unassembled WGS sequence"/>
</dbReference>
<reference evidence="2" key="1">
    <citation type="submission" date="2019-07" db="EMBL/GenBank/DDBJ databases">
        <authorList>
            <person name="De-Chao Zhang Q."/>
        </authorList>
    </citation>
    <scope>NUCLEOTIDE SEQUENCE</scope>
    <source>
        <strain evidence="2">TP-CH-4</strain>
    </source>
</reference>
<sequence length="249" mass="27542">MKIASDKKILLLQMRPEDVAADSEFEAFLRVGGLQPYEVDRFRLEQGIPSIDLRRYSAIIAGGSPFDVSLPEKDKSNTQKAIEVFYHGLFDQVVPSDFPFLGACSGNGLLGSYCGTPISTTYGEPIGSVDVTMTEEGMRDPLLKGLPRTFSALVGHKEACDIVPKGAVLLGSSPTCPVQMFRVNKNIYATQFHPEADADEFILRIHTYRNHGYFDPEEAESLIAAVRRTHTPVPKILLQRFVARYKTSG</sequence>
<evidence type="ECO:0000313" key="2">
    <source>
        <dbReference type="EMBL" id="NHF58644.1"/>
    </source>
</evidence>
<feature type="domain" description="Glutamine amidotransferase" evidence="1">
    <location>
        <begin position="92"/>
        <end position="198"/>
    </location>
</feature>
<dbReference type="InterPro" id="IPR044992">
    <property type="entry name" value="ChyE-like"/>
</dbReference>
<name>A0A967AR51_9FLAO</name>
<accession>A0A967AR51</accession>
<dbReference type="CDD" id="cd01741">
    <property type="entry name" value="GATase1_1"/>
    <property type="match status" value="1"/>
</dbReference>
<comment type="caution">
    <text evidence="2">The sequence shown here is derived from an EMBL/GenBank/DDBJ whole genome shotgun (WGS) entry which is preliminary data.</text>
</comment>
<dbReference type="GO" id="GO:0005829">
    <property type="term" value="C:cytosol"/>
    <property type="evidence" value="ECO:0007669"/>
    <property type="project" value="TreeGrafter"/>
</dbReference>
<dbReference type="InterPro" id="IPR017926">
    <property type="entry name" value="GATASE"/>
</dbReference>
<reference evidence="2" key="2">
    <citation type="submission" date="2020-03" db="EMBL/GenBank/DDBJ databases">
        <title>Flavobacteriaceae bacterium strain TP-CH-4, a member of the family Flavobacteriaceae isolated from a deep-sea seamount.</title>
        <authorList>
            <person name="Zhang D.-C."/>
        </authorList>
    </citation>
    <scope>NUCLEOTIDE SEQUENCE</scope>
    <source>
        <strain evidence="2">TP-CH-4</strain>
    </source>
</reference>
<evidence type="ECO:0000313" key="3">
    <source>
        <dbReference type="Proteomes" id="UP000707206"/>
    </source>
</evidence>
<dbReference type="NCBIfam" id="NF005743">
    <property type="entry name" value="PRK07567.1"/>
    <property type="match status" value="1"/>
</dbReference>
<dbReference type="InterPro" id="IPR029062">
    <property type="entry name" value="Class_I_gatase-like"/>
</dbReference>
<dbReference type="SUPFAM" id="SSF52317">
    <property type="entry name" value="Class I glutamine amidotransferase-like"/>
    <property type="match status" value="1"/>
</dbReference>
<dbReference type="PANTHER" id="PTHR42695">
    <property type="entry name" value="GLUTAMINE AMIDOTRANSFERASE YLR126C-RELATED"/>
    <property type="match status" value="1"/>
</dbReference>
<protein>
    <submittedName>
        <fullName evidence="2">Glutamine amidotransferase</fullName>
    </submittedName>
</protein>
<gene>
    <name evidence="2" type="ORF">FK220_004795</name>
</gene>
<organism evidence="2 3">
    <name type="scientific">Pelagihabitans pacificus</name>
    <dbReference type="NCBI Taxonomy" id="2696054"/>
    <lineage>
        <taxon>Bacteria</taxon>
        <taxon>Pseudomonadati</taxon>
        <taxon>Bacteroidota</taxon>
        <taxon>Flavobacteriia</taxon>
        <taxon>Flavobacteriales</taxon>
        <taxon>Flavobacteriaceae</taxon>
        <taxon>Pelagihabitans</taxon>
    </lineage>
</organism>
<proteinExistence type="predicted"/>
<dbReference type="EMBL" id="VIKU02000001">
    <property type="protein sequence ID" value="NHF58644.1"/>
    <property type="molecule type" value="Genomic_DNA"/>
</dbReference>
<keyword evidence="3" id="KW-1185">Reference proteome</keyword>